<feature type="transmembrane region" description="Helical" evidence="1">
    <location>
        <begin position="6"/>
        <end position="21"/>
    </location>
</feature>
<gene>
    <name evidence="2" type="ORF">EJ065_0359</name>
</gene>
<keyword evidence="1" id="KW-1133">Transmembrane helix</keyword>
<keyword evidence="1" id="KW-0812">Transmembrane</keyword>
<evidence type="ECO:0000256" key="1">
    <source>
        <dbReference type="SAM" id="Phobius"/>
    </source>
</evidence>
<evidence type="ECO:0000313" key="2">
    <source>
        <dbReference type="EMBL" id="QAT81968.1"/>
    </source>
</evidence>
<reference evidence="2 3" key="1">
    <citation type="submission" date="2018-12" db="EMBL/GenBank/DDBJ databases">
        <title>Complete Genome Sequence of the Corallopyronin A producing Myxobacterium Corallococcus coralloides B035.</title>
        <authorList>
            <person name="Bouhired S.M."/>
            <person name="Rupp O."/>
            <person name="Blom J."/>
            <person name="Schaeberle T.F."/>
            <person name="Kehraus S."/>
            <person name="Schiefer A."/>
            <person name="Pfarr K."/>
            <person name="Goesmann A."/>
            <person name="Hoerauf A."/>
            <person name="Koenig G.M."/>
        </authorList>
    </citation>
    <scope>NUCLEOTIDE SEQUENCE [LARGE SCALE GENOMIC DNA]</scope>
    <source>
        <strain evidence="2 3">B035</strain>
    </source>
</reference>
<sequence length="115" mass="11983">MVAPCRVFIFGVGRLFMVGFINSRNGRWIRILAGTGLVLGGLGTGTPRGAMVALTGLVPLLTGALDLFLLGPLMGLPLKGADVRRALGQPEEAPLLDLAHDGGRSPYAPPSTLLH</sequence>
<name>A0A410RJH9_CORCK</name>
<accession>A0A410RJH9</accession>
<organism evidence="2 3">
    <name type="scientific">Corallococcus coralloides</name>
    <name type="common">Myxococcus coralloides</name>
    <dbReference type="NCBI Taxonomy" id="184914"/>
    <lineage>
        <taxon>Bacteria</taxon>
        <taxon>Pseudomonadati</taxon>
        <taxon>Myxococcota</taxon>
        <taxon>Myxococcia</taxon>
        <taxon>Myxococcales</taxon>
        <taxon>Cystobacterineae</taxon>
        <taxon>Myxococcaceae</taxon>
        <taxon>Corallococcus</taxon>
    </lineage>
</organism>
<keyword evidence="1" id="KW-0472">Membrane</keyword>
<proteinExistence type="predicted"/>
<dbReference type="Proteomes" id="UP000288758">
    <property type="component" value="Chromosome"/>
</dbReference>
<protein>
    <submittedName>
        <fullName evidence="2">Uncharacterized protein</fullName>
    </submittedName>
</protein>
<dbReference type="AlphaFoldDB" id="A0A410RJH9"/>
<evidence type="ECO:0000313" key="3">
    <source>
        <dbReference type="Proteomes" id="UP000288758"/>
    </source>
</evidence>
<feature type="transmembrane region" description="Helical" evidence="1">
    <location>
        <begin position="51"/>
        <end position="76"/>
    </location>
</feature>
<dbReference type="EMBL" id="CP034669">
    <property type="protein sequence ID" value="QAT81968.1"/>
    <property type="molecule type" value="Genomic_DNA"/>
</dbReference>
<dbReference type="RefSeq" id="WP_240672681.1">
    <property type="nucleotide sequence ID" value="NZ_CP034669.1"/>
</dbReference>